<dbReference type="RefSeq" id="WP_202955719.1">
    <property type="nucleotide sequence ID" value="NZ_JAPCID010000009.1"/>
</dbReference>
<gene>
    <name evidence="3" type="ORF">OJ962_07765</name>
</gene>
<keyword evidence="1" id="KW-0472">Membrane</keyword>
<dbReference type="CDD" id="cd01949">
    <property type="entry name" value="GGDEF"/>
    <property type="match status" value="1"/>
</dbReference>
<feature type="transmembrane region" description="Helical" evidence="1">
    <location>
        <begin position="208"/>
        <end position="228"/>
    </location>
</feature>
<name>A0ABT4RFR3_9ACTN</name>
<evidence type="ECO:0000256" key="1">
    <source>
        <dbReference type="SAM" id="Phobius"/>
    </source>
</evidence>
<keyword evidence="4" id="KW-1185">Reference proteome</keyword>
<feature type="transmembrane region" description="Helical" evidence="1">
    <location>
        <begin position="47"/>
        <end position="67"/>
    </location>
</feature>
<proteinExistence type="predicted"/>
<dbReference type="NCBIfam" id="TIGR00254">
    <property type="entry name" value="GGDEF"/>
    <property type="match status" value="1"/>
</dbReference>
<keyword evidence="1" id="KW-1133">Transmembrane helix</keyword>
<accession>A0ABT4RFR3</accession>
<evidence type="ECO:0000313" key="3">
    <source>
        <dbReference type="EMBL" id="MDA0137385.1"/>
    </source>
</evidence>
<organism evidence="3 4">
    <name type="scientific">Solirubrobacter deserti</name>
    <dbReference type="NCBI Taxonomy" id="2282478"/>
    <lineage>
        <taxon>Bacteria</taxon>
        <taxon>Bacillati</taxon>
        <taxon>Actinomycetota</taxon>
        <taxon>Thermoleophilia</taxon>
        <taxon>Solirubrobacterales</taxon>
        <taxon>Solirubrobacteraceae</taxon>
        <taxon>Solirubrobacter</taxon>
    </lineage>
</organism>
<dbReference type="PROSITE" id="PS50887">
    <property type="entry name" value="GGDEF"/>
    <property type="match status" value="1"/>
</dbReference>
<dbReference type="PANTHER" id="PTHR45138:SF9">
    <property type="entry name" value="DIGUANYLATE CYCLASE DGCM-RELATED"/>
    <property type="match status" value="1"/>
</dbReference>
<comment type="caution">
    <text evidence="3">The sequence shown here is derived from an EMBL/GenBank/DDBJ whole genome shotgun (WGS) entry which is preliminary data.</text>
</comment>
<dbReference type="Pfam" id="PF00990">
    <property type="entry name" value="GGDEF"/>
    <property type="match status" value="1"/>
</dbReference>
<dbReference type="InterPro" id="IPR043128">
    <property type="entry name" value="Rev_trsase/Diguanyl_cyclase"/>
</dbReference>
<evidence type="ECO:0000313" key="4">
    <source>
        <dbReference type="Proteomes" id="UP001147700"/>
    </source>
</evidence>
<dbReference type="InterPro" id="IPR000160">
    <property type="entry name" value="GGDEF_dom"/>
</dbReference>
<dbReference type="Proteomes" id="UP001147700">
    <property type="component" value="Unassembled WGS sequence"/>
</dbReference>
<sequence length="406" mass="43060">MLLAWSAGLQVATRTDTLAPMSPLSCVGFLGAALGTWAMPDRARLKVAAGAFACVAGTVGLLDALLADGTWVNRTLLGADVRISALTAAALVLLGVAIALDGHGWPITRRLAIAAGALGGAATIGFLLGVPLFYGVSRSVQMSWSAALCAMLIAFGVVLAHPVGTLFDRTLSGRFARRMVPPVLGIPVLSGALATAAARAGWWAPSVAAWVMTLAAVAGLAFVVSKAVERLAEDDRRLTQLAIRDPLTGAYNRRHFLAEAERAASRARRYGESAAIAVVDLDRFKEINDRWGHQAGDEALVRVHRALRTRLRSSDVLGRIGGDEFAALILHVNPGQALHVADEMRDAVAQVGREMTAEGRRNRLGASIGMATLDGHEDVEDLVDLADRRMYDEKRLAHQVEGSAHH</sequence>
<feature type="transmembrane region" description="Helical" evidence="1">
    <location>
        <begin position="20"/>
        <end position="40"/>
    </location>
</feature>
<feature type="transmembrane region" description="Helical" evidence="1">
    <location>
        <begin position="179"/>
        <end position="202"/>
    </location>
</feature>
<keyword evidence="1" id="KW-0812">Transmembrane</keyword>
<dbReference type="Gene3D" id="3.30.70.270">
    <property type="match status" value="1"/>
</dbReference>
<reference evidence="3" key="1">
    <citation type="submission" date="2022-10" db="EMBL/GenBank/DDBJ databases">
        <title>The WGS of Solirubrobacter sp. CPCC 204708.</title>
        <authorList>
            <person name="Jiang Z."/>
        </authorList>
    </citation>
    <scope>NUCLEOTIDE SEQUENCE</scope>
    <source>
        <strain evidence="3">CPCC 204708</strain>
    </source>
</reference>
<feature type="transmembrane region" description="Helical" evidence="1">
    <location>
        <begin position="142"/>
        <end position="167"/>
    </location>
</feature>
<feature type="domain" description="GGDEF" evidence="2">
    <location>
        <begin position="272"/>
        <end position="406"/>
    </location>
</feature>
<dbReference type="EMBL" id="JAPCID010000009">
    <property type="protein sequence ID" value="MDA0137385.1"/>
    <property type="molecule type" value="Genomic_DNA"/>
</dbReference>
<protein>
    <submittedName>
        <fullName evidence="3">GGDEF domain-containing protein</fullName>
    </submittedName>
</protein>
<feature type="transmembrane region" description="Helical" evidence="1">
    <location>
        <begin position="112"/>
        <end position="136"/>
    </location>
</feature>
<evidence type="ECO:0000259" key="2">
    <source>
        <dbReference type="PROSITE" id="PS50887"/>
    </source>
</evidence>
<dbReference type="InterPro" id="IPR029787">
    <property type="entry name" value="Nucleotide_cyclase"/>
</dbReference>
<dbReference type="InterPro" id="IPR050469">
    <property type="entry name" value="Diguanylate_Cyclase"/>
</dbReference>
<dbReference type="PANTHER" id="PTHR45138">
    <property type="entry name" value="REGULATORY COMPONENTS OF SENSORY TRANSDUCTION SYSTEM"/>
    <property type="match status" value="1"/>
</dbReference>
<dbReference type="SMART" id="SM00267">
    <property type="entry name" value="GGDEF"/>
    <property type="match status" value="1"/>
</dbReference>
<feature type="transmembrane region" description="Helical" evidence="1">
    <location>
        <begin position="79"/>
        <end position="100"/>
    </location>
</feature>
<dbReference type="SUPFAM" id="SSF55073">
    <property type="entry name" value="Nucleotide cyclase"/>
    <property type="match status" value="1"/>
</dbReference>